<proteinExistence type="predicted"/>
<dbReference type="AlphaFoldDB" id="A0A7X5TSY9"/>
<comment type="caution">
    <text evidence="1">The sequence shown here is derived from an EMBL/GenBank/DDBJ whole genome shotgun (WGS) entry which is preliminary data.</text>
</comment>
<evidence type="ECO:0000313" key="2">
    <source>
        <dbReference type="Proteomes" id="UP000541033"/>
    </source>
</evidence>
<name>A0A7X5TSY9_9MICO</name>
<keyword evidence="2" id="KW-1185">Reference proteome</keyword>
<evidence type="ECO:0000313" key="1">
    <source>
        <dbReference type="EMBL" id="NIH54051.1"/>
    </source>
</evidence>
<dbReference type="EMBL" id="JAAMOX010000001">
    <property type="protein sequence ID" value="NIH54051.1"/>
    <property type="molecule type" value="Genomic_DNA"/>
</dbReference>
<dbReference type="RefSeq" id="WP_167150147.1">
    <property type="nucleotide sequence ID" value="NZ_JAAMOX010000001.1"/>
</dbReference>
<sequence>MARYIPLPDELRARSFDVREASARGVRPTRLLSSDLVAPFHGVRMHAAANYTLHSLCVAFAPRLRPGECFGGVTAASLWGIPLPSQWANLFNDDGTRHPELSGACLVNHP</sequence>
<organism evidence="1 2">
    <name type="scientific">Lysinibacter cavernae</name>
    <dbReference type="NCBI Taxonomy" id="1640652"/>
    <lineage>
        <taxon>Bacteria</taxon>
        <taxon>Bacillati</taxon>
        <taxon>Actinomycetota</taxon>
        <taxon>Actinomycetes</taxon>
        <taxon>Micrococcales</taxon>
        <taxon>Microbacteriaceae</taxon>
        <taxon>Lysinibacter</taxon>
    </lineage>
</organism>
<dbReference type="Proteomes" id="UP000541033">
    <property type="component" value="Unassembled WGS sequence"/>
</dbReference>
<accession>A0A7X5TSY9</accession>
<gene>
    <name evidence="1" type="ORF">FHX76_001919</name>
</gene>
<protein>
    <submittedName>
        <fullName evidence="1">Uncharacterized protein</fullName>
    </submittedName>
</protein>
<reference evidence="1 2" key="1">
    <citation type="submission" date="2020-02" db="EMBL/GenBank/DDBJ databases">
        <title>Sequencing the genomes of 1000 actinobacteria strains.</title>
        <authorList>
            <person name="Klenk H.-P."/>
        </authorList>
    </citation>
    <scope>NUCLEOTIDE SEQUENCE [LARGE SCALE GENOMIC DNA]</scope>
    <source>
        <strain evidence="1 2">DSM 27960</strain>
    </source>
</reference>